<dbReference type="EMBL" id="QRDW01000009">
    <property type="protein sequence ID" value="RED47742.1"/>
    <property type="molecule type" value="Genomic_DNA"/>
</dbReference>
<evidence type="ECO:0000313" key="1">
    <source>
        <dbReference type="EMBL" id="RED47742.1"/>
    </source>
</evidence>
<comment type="caution">
    <text evidence="1">The sequence shown here is derived from an EMBL/GenBank/DDBJ whole genome shotgun (WGS) entry which is preliminary data.</text>
</comment>
<dbReference type="Proteomes" id="UP000256845">
    <property type="component" value="Unassembled WGS sequence"/>
</dbReference>
<keyword evidence="2" id="KW-1185">Reference proteome</keyword>
<gene>
    <name evidence="1" type="ORF">DFP90_109106</name>
</gene>
<reference evidence="1 2" key="1">
    <citation type="submission" date="2018-07" db="EMBL/GenBank/DDBJ databases">
        <title>Genomic Encyclopedia of Type Strains, Phase III (KMG-III): the genomes of soil and plant-associated and newly described type strains.</title>
        <authorList>
            <person name="Whitman W."/>
        </authorList>
    </citation>
    <scope>NUCLEOTIDE SEQUENCE [LARGE SCALE GENOMIC DNA]</scope>
    <source>
        <strain evidence="1 2">CECT 8488</strain>
    </source>
</reference>
<protein>
    <recommendedName>
        <fullName evidence="3">Nucleotide-diphospho-sugar transferase</fullName>
    </recommendedName>
</protein>
<name>A0A3D9HE39_9PROT</name>
<evidence type="ECO:0008006" key="3">
    <source>
        <dbReference type="Google" id="ProtNLM"/>
    </source>
</evidence>
<accession>A0A3D9HE39</accession>
<sequence>MQQQLEHLLEKVQTQPQDAENWVRLMLFAIAQQDRVLLTEVCALRQQLFQDAALLLFQTVYSTYAKDNPTLLQALPAMVDAGGWERSVELVLAFFAGCQEIARGAYETGLARWQRIDAAASDHGPLFAAIPHLAESRNLAVLFNPREPRQDPLPELQWLPGPQPDSVDEEQGPVFLASCDGRYFDRFGTRFIEAIRAHGWVHLHIADPTDDQRQQLAALAGPGVSVTVENTGSWRSSTYYASMRFLRAGAIRQAFGRDLMILDVDIDRVSDLGKLQEMLTEADVGLFDSGLILPWLKYQAAFVFLRAGPEAGRFLECLTDFLLRLLPESGWFVDQSALLMTVNDMVGRTGDISIKPLCYLDGFRFDDYFQSAGSREEKHRFRRDADDGLEVGH</sequence>
<evidence type="ECO:0000313" key="2">
    <source>
        <dbReference type="Proteomes" id="UP000256845"/>
    </source>
</evidence>
<dbReference type="RefSeq" id="WP_115937906.1">
    <property type="nucleotide sequence ID" value="NZ_QRDW01000009.1"/>
</dbReference>
<dbReference type="OrthoDB" id="7329378at2"/>
<organism evidence="1 2">
    <name type="scientific">Aestuariispira insulae</name>
    <dbReference type="NCBI Taxonomy" id="1461337"/>
    <lineage>
        <taxon>Bacteria</taxon>
        <taxon>Pseudomonadati</taxon>
        <taxon>Pseudomonadota</taxon>
        <taxon>Alphaproteobacteria</taxon>
        <taxon>Rhodospirillales</taxon>
        <taxon>Kiloniellaceae</taxon>
        <taxon>Aestuariispira</taxon>
    </lineage>
</organism>
<dbReference type="AlphaFoldDB" id="A0A3D9HE39"/>
<proteinExistence type="predicted"/>